<keyword evidence="1" id="KW-0472">Membrane</keyword>
<protein>
    <recommendedName>
        <fullName evidence="4">DUF1240 domain-containing protein</fullName>
    </recommendedName>
</protein>
<feature type="transmembrane region" description="Helical" evidence="1">
    <location>
        <begin position="12"/>
        <end position="34"/>
    </location>
</feature>
<name>A0A848MK58_9GAMM</name>
<proteinExistence type="predicted"/>
<organism evidence="2 3">
    <name type="scientific">Rouxiella aceris</name>
    <dbReference type="NCBI Taxonomy" id="2703884"/>
    <lineage>
        <taxon>Bacteria</taxon>
        <taxon>Pseudomonadati</taxon>
        <taxon>Pseudomonadota</taxon>
        <taxon>Gammaproteobacteria</taxon>
        <taxon>Enterobacterales</taxon>
        <taxon>Yersiniaceae</taxon>
        <taxon>Rouxiella</taxon>
    </lineage>
</organism>
<sequence>MLKHKSLTIKDRAVLLFLNVLMFFLMLAFVYVGVDSIKTYLSYPNRIEYSSIQVGFVFSFVVIAPLFLLGLPVIFKGEKMNERLTQFFCKVMLFGLLLVISSGLMFRVYYINEIESRGYIECPAKLIGAFSGLTTQYATSEVYCKR</sequence>
<evidence type="ECO:0000256" key="1">
    <source>
        <dbReference type="SAM" id="Phobius"/>
    </source>
</evidence>
<keyword evidence="1" id="KW-0812">Transmembrane</keyword>
<dbReference type="EMBL" id="JAADJU010000003">
    <property type="protein sequence ID" value="NMP26624.1"/>
    <property type="molecule type" value="Genomic_DNA"/>
</dbReference>
<reference evidence="2 3" key="1">
    <citation type="submission" date="2020-01" db="EMBL/GenBank/DDBJ databases">
        <authorList>
            <person name="Lee S.D."/>
        </authorList>
    </citation>
    <scope>NUCLEOTIDE SEQUENCE [LARGE SCALE GENOMIC DNA]</scope>
    <source>
        <strain evidence="2 3">SAP-1</strain>
    </source>
</reference>
<comment type="caution">
    <text evidence="2">The sequence shown here is derived from an EMBL/GenBank/DDBJ whole genome shotgun (WGS) entry which is preliminary data.</text>
</comment>
<evidence type="ECO:0008006" key="4">
    <source>
        <dbReference type="Google" id="ProtNLM"/>
    </source>
</evidence>
<dbReference type="AlphaFoldDB" id="A0A848MK58"/>
<keyword evidence="3" id="KW-1185">Reference proteome</keyword>
<gene>
    <name evidence="2" type="ORF">GW590_07085</name>
</gene>
<accession>A0A848MK58</accession>
<evidence type="ECO:0000313" key="3">
    <source>
        <dbReference type="Proteomes" id="UP000585363"/>
    </source>
</evidence>
<keyword evidence="1" id="KW-1133">Transmembrane helix</keyword>
<feature type="transmembrane region" description="Helical" evidence="1">
    <location>
        <begin position="54"/>
        <end position="75"/>
    </location>
</feature>
<feature type="transmembrane region" description="Helical" evidence="1">
    <location>
        <begin position="87"/>
        <end position="110"/>
    </location>
</feature>
<reference evidence="2 3" key="2">
    <citation type="submission" date="2020-06" db="EMBL/GenBank/DDBJ databases">
        <title>Polyphasic characterization of a Rahnella strain isolated from tree sap.</title>
        <authorList>
            <person name="Kim I.S."/>
        </authorList>
    </citation>
    <scope>NUCLEOTIDE SEQUENCE [LARGE SCALE GENOMIC DNA]</scope>
    <source>
        <strain evidence="2 3">SAP-1</strain>
    </source>
</reference>
<evidence type="ECO:0000313" key="2">
    <source>
        <dbReference type="EMBL" id="NMP26624.1"/>
    </source>
</evidence>
<dbReference type="Proteomes" id="UP000585363">
    <property type="component" value="Unassembled WGS sequence"/>
</dbReference>
<dbReference type="RefSeq" id="WP_169402316.1">
    <property type="nucleotide sequence ID" value="NZ_JAADJU010000003.1"/>
</dbReference>